<accession>A0ABS5ZFX3</accession>
<proteinExistence type="predicted"/>
<gene>
    <name evidence="1" type="ORF">KCG35_18025</name>
</gene>
<dbReference type="EMBL" id="JAGSOY010000056">
    <property type="protein sequence ID" value="MBU2712971.1"/>
    <property type="molecule type" value="Genomic_DNA"/>
</dbReference>
<keyword evidence="2" id="KW-1185">Reference proteome</keyword>
<sequence length="105" mass="12355">MELSANNGQEVIYFNDKPIGKIGSSYYLYKSLELRDLKLVNSQKYKVDKYWRNMQIANSDIKLDIDDMYTVDEDYDGMVKLVIDKRYRSICKPVIDGKPVYNIKI</sequence>
<dbReference type="RefSeq" id="WP_215821194.1">
    <property type="nucleotide sequence ID" value="NZ_JAGSOY010000056.1"/>
</dbReference>
<dbReference type="Proteomes" id="UP000690515">
    <property type="component" value="Unassembled WGS sequence"/>
</dbReference>
<protein>
    <submittedName>
        <fullName evidence="1">Uncharacterized protein</fullName>
    </submittedName>
</protein>
<evidence type="ECO:0000313" key="2">
    <source>
        <dbReference type="Proteomes" id="UP000690515"/>
    </source>
</evidence>
<evidence type="ECO:0000313" key="1">
    <source>
        <dbReference type="EMBL" id="MBU2712971.1"/>
    </source>
</evidence>
<reference evidence="1 2" key="1">
    <citation type="submission" date="2021-04" db="EMBL/GenBank/DDBJ databases">
        <authorList>
            <person name="Pira H."/>
            <person name="Risdian C."/>
            <person name="Wink J."/>
        </authorList>
    </citation>
    <scope>NUCLEOTIDE SEQUENCE [LARGE SCALE GENOMIC DNA]</scope>
    <source>
        <strain evidence="1 2">WH53</strain>
    </source>
</reference>
<organism evidence="1 2">
    <name type="scientific">Zooshikella harenae</name>
    <dbReference type="NCBI Taxonomy" id="2827238"/>
    <lineage>
        <taxon>Bacteria</taxon>
        <taxon>Pseudomonadati</taxon>
        <taxon>Pseudomonadota</taxon>
        <taxon>Gammaproteobacteria</taxon>
        <taxon>Oceanospirillales</taxon>
        <taxon>Zooshikellaceae</taxon>
        <taxon>Zooshikella</taxon>
    </lineage>
</organism>
<comment type="caution">
    <text evidence="1">The sequence shown here is derived from an EMBL/GenBank/DDBJ whole genome shotgun (WGS) entry which is preliminary data.</text>
</comment>
<name>A0ABS5ZFX3_9GAMM</name>